<evidence type="ECO:0000313" key="2">
    <source>
        <dbReference type="Proteomes" id="UP001172155"/>
    </source>
</evidence>
<dbReference type="EMBL" id="JAUKUD010000001">
    <property type="protein sequence ID" value="KAK0754759.1"/>
    <property type="molecule type" value="Genomic_DNA"/>
</dbReference>
<dbReference type="Proteomes" id="UP001172155">
    <property type="component" value="Unassembled WGS sequence"/>
</dbReference>
<proteinExistence type="predicted"/>
<sequence length="167" mass="18039">MSPLRPHDLPCKLFCTLRGAAPLLQHEERAAACQHPSYTELCHQDIQIQLRTTGGSGGPYKLGPRLPHRLASEYHKGTLSASGVIVESSADGENTADKWPQRETFGQSIVTTCSFSPTCQGDRSGLFPKIGPPVFDLAISHQPSVRQSPLDLLSFCGPTFSFTSSSS</sequence>
<dbReference type="AlphaFoldDB" id="A0AA40FBJ0"/>
<organism evidence="1 2">
    <name type="scientific">Schizothecium vesticola</name>
    <dbReference type="NCBI Taxonomy" id="314040"/>
    <lineage>
        <taxon>Eukaryota</taxon>
        <taxon>Fungi</taxon>
        <taxon>Dikarya</taxon>
        <taxon>Ascomycota</taxon>
        <taxon>Pezizomycotina</taxon>
        <taxon>Sordariomycetes</taxon>
        <taxon>Sordariomycetidae</taxon>
        <taxon>Sordariales</taxon>
        <taxon>Schizotheciaceae</taxon>
        <taxon>Schizothecium</taxon>
    </lineage>
</organism>
<evidence type="ECO:0000313" key="1">
    <source>
        <dbReference type="EMBL" id="KAK0754759.1"/>
    </source>
</evidence>
<reference evidence="1" key="1">
    <citation type="submission" date="2023-06" db="EMBL/GenBank/DDBJ databases">
        <title>Genome-scale phylogeny and comparative genomics of the fungal order Sordariales.</title>
        <authorList>
            <consortium name="Lawrence Berkeley National Laboratory"/>
            <person name="Hensen N."/>
            <person name="Bonometti L."/>
            <person name="Westerberg I."/>
            <person name="Brannstrom I.O."/>
            <person name="Guillou S."/>
            <person name="Cros-Aarteil S."/>
            <person name="Calhoun S."/>
            <person name="Haridas S."/>
            <person name="Kuo A."/>
            <person name="Mondo S."/>
            <person name="Pangilinan J."/>
            <person name="Riley R."/>
            <person name="LaButti K."/>
            <person name="Andreopoulos B."/>
            <person name="Lipzen A."/>
            <person name="Chen C."/>
            <person name="Yanf M."/>
            <person name="Daum C."/>
            <person name="Ng V."/>
            <person name="Clum A."/>
            <person name="Steindorff A."/>
            <person name="Ohm R."/>
            <person name="Martin F."/>
            <person name="Silar P."/>
            <person name="Natvig D."/>
            <person name="Lalanne C."/>
            <person name="Gautier V."/>
            <person name="Ament-velasquez S.L."/>
            <person name="Kruys A."/>
            <person name="Hutchinson M.I."/>
            <person name="Powell A.J."/>
            <person name="Barry K."/>
            <person name="Miller A.N."/>
            <person name="Grigoriev I.V."/>
            <person name="Debuchy R."/>
            <person name="Gladieux P."/>
            <person name="Thoren M.H."/>
            <person name="Johannesson H."/>
        </authorList>
    </citation>
    <scope>NUCLEOTIDE SEQUENCE</scope>
    <source>
        <strain evidence="1">SMH3187-1</strain>
    </source>
</reference>
<name>A0AA40FBJ0_9PEZI</name>
<accession>A0AA40FBJ0</accession>
<gene>
    <name evidence="1" type="ORF">B0T18DRAFT_386587</name>
</gene>
<protein>
    <submittedName>
        <fullName evidence="1">Uncharacterized protein</fullName>
    </submittedName>
</protein>
<keyword evidence="2" id="KW-1185">Reference proteome</keyword>
<comment type="caution">
    <text evidence="1">The sequence shown here is derived from an EMBL/GenBank/DDBJ whole genome shotgun (WGS) entry which is preliminary data.</text>
</comment>